<dbReference type="AlphaFoldDB" id="A0A9D3Y097"/>
<reference evidence="3" key="1">
    <citation type="journal article" date="2019" name="bioRxiv">
        <title>The Genome of the Zebra Mussel, Dreissena polymorpha: A Resource for Invasive Species Research.</title>
        <authorList>
            <person name="McCartney M.A."/>
            <person name="Auch B."/>
            <person name="Kono T."/>
            <person name="Mallez S."/>
            <person name="Zhang Y."/>
            <person name="Obille A."/>
            <person name="Becker A."/>
            <person name="Abrahante J.E."/>
            <person name="Garbe J."/>
            <person name="Badalamenti J.P."/>
            <person name="Herman A."/>
            <person name="Mangelson H."/>
            <person name="Liachko I."/>
            <person name="Sullivan S."/>
            <person name="Sone E.D."/>
            <person name="Koren S."/>
            <person name="Silverstein K.A.T."/>
            <person name="Beckman K.B."/>
            <person name="Gohl D.M."/>
        </authorList>
    </citation>
    <scope>NUCLEOTIDE SEQUENCE</scope>
    <source>
        <strain evidence="3">Duluth1</strain>
        <tissue evidence="3">Whole animal</tissue>
    </source>
</reference>
<evidence type="ECO:0000313" key="3">
    <source>
        <dbReference type="EMBL" id="KAH3689628.1"/>
    </source>
</evidence>
<name>A0A9D3Y097_DREPO</name>
<dbReference type="CDD" id="cd19756">
    <property type="entry name" value="Bbox2"/>
    <property type="match status" value="1"/>
</dbReference>
<organism evidence="3 4">
    <name type="scientific">Dreissena polymorpha</name>
    <name type="common">Zebra mussel</name>
    <name type="synonym">Mytilus polymorpha</name>
    <dbReference type="NCBI Taxonomy" id="45954"/>
    <lineage>
        <taxon>Eukaryota</taxon>
        <taxon>Metazoa</taxon>
        <taxon>Spiralia</taxon>
        <taxon>Lophotrochozoa</taxon>
        <taxon>Mollusca</taxon>
        <taxon>Bivalvia</taxon>
        <taxon>Autobranchia</taxon>
        <taxon>Heteroconchia</taxon>
        <taxon>Euheterodonta</taxon>
        <taxon>Imparidentia</taxon>
        <taxon>Neoheterodontei</taxon>
        <taxon>Myida</taxon>
        <taxon>Dreissenoidea</taxon>
        <taxon>Dreissenidae</taxon>
        <taxon>Dreissena</taxon>
    </lineage>
</organism>
<protein>
    <submittedName>
        <fullName evidence="3">Uncharacterized protein</fullName>
    </submittedName>
</protein>
<proteinExistence type="predicted"/>
<reference evidence="3" key="2">
    <citation type="submission" date="2020-11" db="EMBL/GenBank/DDBJ databases">
        <authorList>
            <person name="McCartney M.A."/>
            <person name="Auch B."/>
            <person name="Kono T."/>
            <person name="Mallez S."/>
            <person name="Becker A."/>
            <person name="Gohl D.M."/>
            <person name="Silverstein K.A.T."/>
            <person name="Koren S."/>
            <person name="Bechman K.B."/>
            <person name="Herman A."/>
            <person name="Abrahante J.E."/>
            <person name="Garbe J."/>
        </authorList>
    </citation>
    <scope>NUCLEOTIDE SEQUENCE</scope>
    <source>
        <strain evidence="3">Duluth1</strain>
        <tissue evidence="3">Whole animal</tissue>
    </source>
</reference>
<feature type="compositionally biased region" description="Polar residues" evidence="2">
    <location>
        <begin position="323"/>
        <end position="354"/>
    </location>
</feature>
<evidence type="ECO:0000256" key="1">
    <source>
        <dbReference type="SAM" id="Coils"/>
    </source>
</evidence>
<evidence type="ECO:0000256" key="2">
    <source>
        <dbReference type="SAM" id="MobiDB-lite"/>
    </source>
</evidence>
<dbReference type="SUPFAM" id="SSF57845">
    <property type="entry name" value="B-box zinc-binding domain"/>
    <property type="match status" value="1"/>
</dbReference>
<feature type="region of interest" description="Disordered" evidence="2">
    <location>
        <begin position="322"/>
        <end position="354"/>
    </location>
</feature>
<gene>
    <name evidence="3" type="ORF">DPMN_192233</name>
</gene>
<keyword evidence="1" id="KW-0175">Coiled coil</keyword>
<feature type="region of interest" description="Disordered" evidence="2">
    <location>
        <begin position="224"/>
        <end position="269"/>
    </location>
</feature>
<keyword evidence="4" id="KW-1185">Reference proteome</keyword>
<sequence>MPTWGPWMDGLFDVGETPTCGEHPRTAAEALCLKHRQFVCMKCIVEDKKHSSKKCETKTLRNMCSESDQKLVQLLLMNKAIVKRREQLEKHVTHAERKREELRAQIDSYYTDITFSLQKKYAHALKYVDEKTNIVKENNTNRLQAIDTVKALFEGEIGRLTDRKSKAKEISMAELSKRERSLPATCLTIVTLFQSNKQLKEAVSSPLGEISYIEDDLEAYDMLDEGGIKSNPPSGNGNSVAGPDSPPYNRYEAPIKKTNKPSKSNSDAYEDLVHRTGLPEPLPVPDTPPLAGSSYERTVTDIATEPKFDDYCNADKGRVIDTSCPTEQSESSPTDPGTLSTPTGRRAQSSLRSNSIVEKYFPGIESGVSSVKPTTPINDKVPTFVAQTSQVLQHIVSVPNKNDSQTPPVSKHETSKIIPQSTGYLSISGVKLDSGAIPAGSKITSKAGTARCKQKCVETRSVKLTGETIRRRRLTCAVLLPANRLAFLDEQNSSVLLARTDGRLICEMEGEQLLYMAGCGRDDIAVLGRSKGLHITVYMAFGERSLERRVCVQVAAPEISVVNGFQFDDTLREFAIGGAGKVLIIQESGRMKTSVTFKNSLPERCDAPDVRTCYDFQDNSVYMLFTKTCSLVKYNFSKQEVAWQTRLESGKQTPSSLCLGKSLVYVAFPSCLQTYLKATGISDWPVDTSSVLNNISGVSVDERASLALVTFAGENEDAPNTFAIVGL</sequence>
<comment type="caution">
    <text evidence="3">The sequence shown here is derived from an EMBL/GenBank/DDBJ whole genome shotgun (WGS) entry which is preliminary data.</text>
</comment>
<dbReference type="EMBL" id="JAIWYP010000104">
    <property type="protein sequence ID" value="KAH3689628.1"/>
    <property type="molecule type" value="Genomic_DNA"/>
</dbReference>
<accession>A0A9D3Y097</accession>
<dbReference type="Proteomes" id="UP000828390">
    <property type="component" value="Unassembled WGS sequence"/>
</dbReference>
<evidence type="ECO:0000313" key="4">
    <source>
        <dbReference type="Proteomes" id="UP000828390"/>
    </source>
</evidence>
<feature type="coiled-coil region" evidence="1">
    <location>
        <begin position="78"/>
        <end position="112"/>
    </location>
</feature>